<evidence type="ECO:0000256" key="1">
    <source>
        <dbReference type="ARBA" id="ARBA00022741"/>
    </source>
</evidence>
<dbReference type="InterPro" id="IPR018181">
    <property type="entry name" value="Heat_shock_70_CS"/>
</dbReference>
<dbReference type="Pfam" id="PF00012">
    <property type="entry name" value="HSP70"/>
    <property type="match status" value="1"/>
</dbReference>
<dbReference type="InterPro" id="IPR013126">
    <property type="entry name" value="Hsp_70_fam"/>
</dbReference>
<dbReference type="Gene3D" id="3.90.640.10">
    <property type="entry name" value="Actin, Chain A, domain 4"/>
    <property type="match status" value="1"/>
</dbReference>
<organism evidence="3">
    <name type="scientific">marine metagenome</name>
    <dbReference type="NCBI Taxonomy" id="408172"/>
    <lineage>
        <taxon>unclassified sequences</taxon>
        <taxon>metagenomes</taxon>
        <taxon>ecological metagenomes</taxon>
    </lineage>
</organism>
<dbReference type="SUPFAM" id="SSF53067">
    <property type="entry name" value="Actin-like ATPase domain"/>
    <property type="match status" value="1"/>
</dbReference>
<dbReference type="AlphaFoldDB" id="A0A382WQ32"/>
<name>A0A382WQ32_9ZZZZ</name>
<dbReference type="InterPro" id="IPR043129">
    <property type="entry name" value="ATPase_NBD"/>
</dbReference>
<evidence type="ECO:0000256" key="2">
    <source>
        <dbReference type="ARBA" id="ARBA00022840"/>
    </source>
</evidence>
<keyword evidence="1" id="KW-0547">Nucleotide-binding</keyword>
<sequence length="258" mass="28517">KCKSPVRSRNGAAENITITRKEFEEAISSFVAQTEMLCESTLEEAKLSADELKGVFLVGGSTRIPCIKEAVLKVFKKEPVDTANVDEVVALGAAIYAAYKSDHDNLSAIQKKAVEKIKFSEMTAKCFGTLAQVYDETRKQDKAENTVIIMKGEKIPISVTKQFFTKYDGQNCVECEVTESTSPETDPKFVKVIWEGELKLPDGRPANQQIDITFSFNDNQIMECSFLDVASGNDLPVDLEMGSSSADVDNNIEKFIVE</sequence>
<dbReference type="SUPFAM" id="SSF100920">
    <property type="entry name" value="Heat shock protein 70kD (HSP70), peptide-binding domain"/>
    <property type="match status" value="1"/>
</dbReference>
<dbReference type="PROSITE" id="PS01036">
    <property type="entry name" value="HSP70_3"/>
    <property type="match status" value="1"/>
</dbReference>
<reference evidence="3" key="1">
    <citation type="submission" date="2018-05" db="EMBL/GenBank/DDBJ databases">
        <authorList>
            <person name="Lanie J.A."/>
            <person name="Ng W.-L."/>
            <person name="Kazmierczak K.M."/>
            <person name="Andrzejewski T.M."/>
            <person name="Davidsen T.M."/>
            <person name="Wayne K.J."/>
            <person name="Tettelin H."/>
            <person name="Glass J.I."/>
            <person name="Rusch D."/>
            <person name="Podicherti R."/>
            <person name="Tsui H.-C.T."/>
            <person name="Winkler M.E."/>
        </authorList>
    </citation>
    <scope>NUCLEOTIDE SEQUENCE</scope>
</reference>
<accession>A0A382WQ32</accession>
<evidence type="ECO:0000313" key="3">
    <source>
        <dbReference type="EMBL" id="SVD60986.1"/>
    </source>
</evidence>
<dbReference type="PANTHER" id="PTHR45639:SF4">
    <property type="entry name" value="HSC70CB, ISOFORM G"/>
    <property type="match status" value="1"/>
</dbReference>
<dbReference type="GO" id="GO:0005524">
    <property type="term" value="F:ATP binding"/>
    <property type="evidence" value="ECO:0007669"/>
    <property type="project" value="UniProtKB-KW"/>
</dbReference>
<dbReference type="PRINTS" id="PR00301">
    <property type="entry name" value="HEATSHOCK70"/>
</dbReference>
<proteinExistence type="predicted"/>
<dbReference type="PANTHER" id="PTHR45639">
    <property type="entry name" value="HSC70CB, ISOFORM G-RELATED"/>
    <property type="match status" value="1"/>
</dbReference>
<dbReference type="GO" id="GO:0005634">
    <property type="term" value="C:nucleus"/>
    <property type="evidence" value="ECO:0007669"/>
    <property type="project" value="TreeGrafter"/>
</dbReference>
<keyword evidence="2" id="KW-0067">ATP-binding</keyword>
<dbReference type="Gene3D" id="3.30.420.40">
    <property type="match status" value="2"/>
</dbReference>
<protein>
    <submittedName>
        <fullName evidence="3">Uncharacterized protein</fullName>
    </submittedName>
</protein>
<dbReference type="EMBL" id="UINC01161663">
    <property type="protein sequence ID" value="SVD60986.1"/>
    <property type="molecule type" value="Genomic_DNA"/>
</dbReference>
<dbReference type="GO" id="GO:0140662">
    <property type="term" value="F:ATP-dependent protein folding chaperone"/>
    <property type="evidence" value="ECO:0007669"/>
    <property type="project" value="InterPro"/>
</dbReference>
<dbReference type="Gene3D" id="2.60.34.10">
    <property type="entry name" value="Substrate Binding Domain Of DNAk, Chain A, domain 1"/>
    <property type="match status" value="1"/>
</dbReference>
<dbReference type="InterPro" id="IPR029047">
    <property type="entry name" value="HSP70_peptide-bd_sf"/>
</dbReference>
<gene>
    <name evidence="3" type="ORF">METZ01_LOCUS413840</name>
</gene>
<feature type="non-terminal residue" evidence="3">
    <location>
        <position position="1"/>
    </location>
</feature>
<dbReference type="GO" id="GO:0005829">
    <property type="term" value="C:cytosol"/>
    <property type="evidence" value="ECO:0007669"/>
    <property type="project" value="TreeGrafter"/>
</dbReference>